<dbReference type="AlphaFoldDB" id="A0A1T5EMV8"/>
<proteinExistence type="predicted"/>
<gene>
    <name evidence="2" type="ORF">SAMN05660293_02615</name>
</gene>
<dbReference type="InterPro" id="IPR043729">
    <property type="entry name" value="DUF5672"/>
</dbReference>
<accession>A0A1T5EMV8</accession>
<evidence type="ECO:0000313" key="2">
    <source>
        <dbReference type="EMBL" id="SKB85311.1"/>
    </source>
</evidence>
<dbReference type="STRING" id="651661.SAMN05660293_02615"/>
<name>A0A1T5EMV8_9BACT</name>
<evidence type="ECO:0000259" key="1">
    <source>
        <dbReference type="Pfam" id="PF18922"/>
    </source>
</evidence>
<dbReference type="OrthoDB" id="7391526at2"/>
<sequence>MSSTQKVAVVVPVYKTQLSDYEKISIQQCRKVLSSHPIIALKPETLDLSELGSDNIFTGSVSFDPAFFENVQGYNKLMLSPDFYQQFLGYEFILIYQLDAFVFKDELLKWCSSGYDYIGAPWPKRLEEPDIVKAFKTRAITLYHIWKNTFEDGLPIQRQFDNVVGNGGFSLRRVKKFFNLASRMQDKVKEYHQRHEHQFHEDVFWSIEVNRKWHHLRIPAFKTAYKFSIENNPERGVRFNKGLPFGCHAWDAADNLKYWKPILSDLGYEIVLNE</sequence>
<dbReference type="Pfam" id="PF18922">
    <property type="entry name" value="DUF5672"/>
    <property type="match status" value="1"/>
</dbReference>
<dbReference type="RefSeq" id="WP_082215079.1">
    <property type="nucleotide sequence ID" value="NZ_FUZA01000002.1"/>
</dbReference>
<dbReference type="Proteomes" id="UP000190897">
    <property type="component" value="Unassembled WGS sequence"/>
</dbReference>
<reference evidence="3" key="1">
    <citation type="submission" date="2017-02" db="EMBL/GenBank/DDBJ databases">
        <authorList>
            <person name="Varghese N."/>
            <person name="Submissions S."/>
        </authorList>
    </citation>
    <scope>NUCLEOTIDE SEQUENCE [LARGE SCALE GENOMIC DNA]</scope>
    <source>
        <strain evidence="3">DSM 22270</strain>
    </source>
</reference>
<protein>
    <recommendedName>
        <fullName evidence="1">DUF5672 domain-containing protein</fullName>
    </recommendedName>
</protein>
<evidence type="ECO:0000313" key="3">
    <source>
        <dbReference type="Proteomes" id="UP000190897"/>
    </source>
</evidence>
<keyword evidence="3" id="KW-1185">Reference proteome</keyword>
<dbReference type="EMBL" id="FUZA01000002">
    <property type="protein sequence ID" value="SKB85311.1"/>
    <property type="molecule type" value="Genomic_DNA"/>
</dbReference>
<feature type="domain" description="DUF5672" evidence="1">
    <location>
        <begin position="61"/>
        <end position="248"/>
    </location>
</feature>
<organism evidence="2 3">
    <name type="scientific">Dyadobacter psychrophilus</name>
    <dbReference type="NCBI Taxonomy" id="651661"/>
    <lineage>
        <taxon>Bacteria</taxon>
        <taxon>Pseudomonadati</taxon>
        <taxon>Bacteroidota</taxon>
        <taxon>Cytophagia</taxon>
        <taxon>Cytophagales</taxon>
        <taxon>Spirosomataceae</taxon>
        <taxon>Dyadobacter</taxon>
    </lineage>
</organism>